<dbReference type="InterPro" id="IPR036640">
    <property type="entry name" value="ABC1_TM_sf"/>
</dbReference>
<evidence type="ECO:0000313" key="12">
    <source>
        <dbReference type="EMBL" id="KAK8769027.1"/>
    </source>
</evidence>
<evidence type="ECO:0000313" key="13">
    <source>
        <dbReference type="Proteomes" id="UP001321473"/>
    </source>
</evidence>
<keyword evidence="2" id="KW-0813">Transport</keyword>
<evidence type="ECO:0000259" key="11">
    <source>
        <dbReference type="PROSITE" id="PS50929"/>
    </source>
</evidence>
<name>A0AAQ4E2U2_AMBAM</name>
<dbReference type="GO" id="GO:0005774">
    <property type="term" value="C:vacuolar membrane"/>
    <property type="evidence" value="ECO:0007669"/>
    <property type="project" value="UniProtKB-SubCell"/>
</dbReference>
<dbReference type="Proteomes" id="UP001321473">
    <property type="component" value="Unassembled WGS sequence"/>
</dbReference>
<dbReference type="Pfam" id="PF00664">
    <property type="entry name" value="ABC_membrane"/>
    <property type="match status" value="1"/>
</dbReference>
<keyword evidence="3 9" id="KW-0812">Transmembrane</keyword>
<feature type="domain" description="ABC transporter" evidence="10">
    <location>
        <begin position="455"/>
        <end position="690"/>
    </location>
</feature>
<dbReference type="SUPFAM" id="SSF90123">
    <property type="entry name" value="ABC transporter transmembrane region"/>
    <property type="match status" value="1"/>
</dbReference>
<feature type="transmembrane region" description="Helical" evidence="9">
    <location>
        <begin position="203"/>
        <end position="224"/>
    </location>
</feature>
<evidence type="ECO:0008006" key="14">
    <source>
        <dbReference type="Google" id="ProtNLM"/>
    </source>
</evidence>
<dbReference type="FunFam" id="3.40.50.300:FF:000838">
    <property type="entry name" value="ABC multidrug transporter (Eurofung)"/>
    <property type="match status" value="1"/>
</dbReference>
<comment type="caution">
    <text evidence="12">The sequence shown here is derived from an EMBL/GenBank/DDBJ whole genome shotgun (WGS) entry which is preliminary data.</text>
</comment>
<dbReference type="Gene3D" id="3.40.50.300">
    <property type="entry name" value="P-loop containing nucleotide triphosphate hydrolases"/>
    <property type="match status" value="2"/>
</dbReference>
<evidence type="ECO:0000256" key="1">
    <source>
        <dbReference type="ARBA" id="ARBA00004128"/>
    </source>
</evidence>
<evidence type="ECO:0000256" key="6">
    <source>
        <dbReference type="ARBA" id="ARBA00022840"/>
    </source>
</evidence>
<dbReference type="InterPro" id="IPR011527">
    <property type="entry name" value="ABC1_TM_dom"/>
</dbReference>
<proteinExistence type="predicted"/>
<evidence type="ECO:0000256" key="4">
    <source>
        <dbReference type="ARBA" id="ARBA00022737"/>
    </source>
</evidence>
<dbReference type="PROSITE" id="PS00211">
    <property type="entry name" value="ABC_TRANSPORTER_1"/>
    <property type="match status" value="1"/>
</dbReference>
<evidence type="ECO:0000256" key="5">
    <source>
        <dbReference type="ARBA" id="ARBA00022741"/>
    </source>
</evidence>
<dbReference type="PROSITE" id="PS50929">
    <property type="entry name" value="ABC_TM1F"/>
    <property type="match status" value="1"/>
</dbReference>
<organism evidence="12 13">
    <name type="scientific">Amblyomma americanum</name>
    <name type="common">Lone star tick</name>
    <dbReference type="NCBI Taxonomy" id="6943"/>
    <lineage>
        <taxon>Eukaryota</taxon>
        <taxon>Metazoa</taxon>
        <taxon>Ecdysozoa</taxon>
        <taxon>Arthropoda</taxon>
        <taxon>Chelicerata</taxon>
        <taxon>Arachnida</taxon>
        <taxon>Acari</taxon>
        <taxon>Parasitiformes</taxon>
        <taxon>Ixodida</taxon>
        <taxon>Ixodoidea</taxon>
        <taxon>Ixodidae</taxon>
        <taxon>Amblyomminae</taxon>
        <taxon>Amblyomma</taxon>
    </lineage>
</organism>
<keyword evidence="8 9" id="KW-0472">Membrane</keyword>
<evidence type="ECO:0000256" key="2">
    <source>
        <dbReference type="ARBA" id="ARBA00022448"/>
    </source>
</evidence>
<feature type="non-terminal residue" evidence="12">
    <location>
        <position position="1"/>
    </location>
</feature>
<feature type="transmembrane region" description="Helical" evidence="9">
    <location>
        <begin position="387"/>
        <end position="406"/>
    </location>
</feature>
<dbReference type="PANTHER" id="PTHR24223:SF443">
    <property type="entry name" value="MULTIDRUG-RESISTANCE LIKE PROTEIN 1, ISOFORM I"/>
    <property type="match status" value="1"/>
</dbReference>
<dbReference type="SMART" id="SM00382">
    <property type="entry name" value="AAA"/>
    <property type="match status" value="1"/>
</dbReference>
<feature type="domain" description="ABC transmembrane type-1" evidence="11">
    <location>
        <begin position="160"/>
        <end position="426"/>
    </location>
</feature>
<dbReference type="InterPro" id="IPR003593">
    <property type="entry name" value="AAA+_ATPase"/>
</dbReference>
<dbReference type="AlphaFoldDB" id="A0AAQ4E2U2"/>
<dbReference type="InterPro" id="IPR003439">
    <property type="entry name" value="ABC_transporter-like_ATP-bd"/>
</dbReference>
<evidence type="ECO:0000256" key="9">
    <source>
        <dbReference type="SAM" id="Phobius"/>
    </source>
</evidence>
<dbReference type="EMBL" id="JARKHS020023191">
    <property type="protein sequence ID" value="KAK8769027.1"/>
    <property type="molecule type" value="Genomic_DNA"/>
</dbReference>
<feature type="transmembrane region" description="Helical" evidence="9">
    <location>
        <begin position="300"/>
        <end position="320"/>
    </location>
</feature>
<accession>A0AAQ4E2U2</accession>
<dbReference type="Pfam" id="PF00005">
    <property type="entry name" value="ABC_tran"/>
    <property type="match status" value="2"/>
</dbReference>
<dbReference type="InterPro" id="IPR050173">
    <property type="entry name" value="ABC_transporter_C-like"/>
</dbReference>
<dbReference type="InterPro" id="IPR027417">
    <property type="entry name" value="P-loop_NTPase"/>
</dbReference>
<keyword evidence="7 9" id="KW-1133">Transmembrane helix</keyword>
<keyword evidence="6" id="KW-0067">ATP-binding</keyword>
<keyword evidence="4" id="KW-0677">Repeat</keyword>
<dbReference type="GO" id="GO:0016887">
    <property type="term" value="F:ATP hydrolysis activity"/>
    <property type="evidence" value="ECO:0007669"/>
    <property type="project" value="InterPro"/>
</dbReference>
<dbReference type="GO" id="GO:0140359">
    <property type="term" value="F:ABC-type transporter activity"/>
    <property type="evidence" value="ECO:0007669"/>
    <property type="project" value="InterPro"/>
</dbReference>
<reference evidence="12 13" key="1">
    <citation type="journal article" date="2023" name="Arcadia Sci">
        <title>De novo assembly of a long-read Amblyomma americanum tick genome.</title>
        <authorList>
            <person name="Chou S."/>
            <person name="Poskanzer K.E."/>
            <person name="Rollins M."/>
            <person name="Thuy-Boun P.S."/>
        </authorList>
    </citation>
    <scope>NUCLEOTIDE SEQUENCE [LARGE SCALE GENOMIC DNA]</scope>
    <source>
        <strain evidence="12">F_SG_1</strain>
        <tissue evidence="12">Salivary glands</tissue>
    </source>
</reference>
<evidence type="ECO:0000256" key="3">
    <source>
        <dbReference type="ARBA" id="ARBA00022692"/>
    </source>
</evidence>
<feature type="transmembrane region" description="Helical" evidence="9">
    <location>
        <begin position="160"/>
        <end position="183"/>
    </location>
</feature>
<dbReference type="CDD" id="cd03244">
    <property type="entry name" value="ABCC_MRP_domain2"/>
    <property type="match status" value="1"/>
</dbReference>
<dbReference type="PANTHER" id="PTHR24223">
    <property type="entry name" value="ATP-BINDING CASSETTE SUB-FAMILY C"/>
    <property type="match status" value="1"/>
</dbReference>
<evidence type="ECO:0000256" key="7">
    <source>
        <dbReference type="ARBA" id="ARBA00022989"/>
    </source>
</evidence>
<protein>
    <recommendedName>
        <fullName evidence="14">Abc transporter c family member</fullName>
    </recommendedName>
</protein>
<sequence>GEMLSGGQRQRVALARAVYSRSDIYLLDDPTSSQDFRVARGILDCVIGPRGLLGDKTRILVTTNTRLPFPVDKWLLMHNGRAVLFRDLNDLKKHPGAPQDLEEPARMTAYQSTENTRQVELHSMADNEVVSVVKEEGIASSKGALGIYAAYIKYSGISTVLALVCFVVSAVFMAAQLVCIKAWSSLRTRSSEDMEHSSREMLLWLALACLGDVVFRLVAGILLARGTRHCSLTLHRKMLARVAGSPLSFFDATPRGRLLNRFSVDLEMNDSRAFVAYKQLFQSLLCVIGRLAVIGTQAPIVFALAFSAELVLVISMRCLIRGSVIGRLYESTRLSKVLQHLAETLDSVGVIRCYQVMDRFCLQFRRLLNDYAEAFNVFFLCYSFSRLLFTFAGVLVIILTMAIVVVPNHGQSASASTVGLSVLSSFTETATESQWLNPRLFLEPFDEFWPKRGVVKFDHFSASYRPGVGDDALKDICFEAHAGEKVAVVGRTGAGKSSLVLALLRIIQRTSGAITIDGTGIYDVPLKRLRSAIAIIPQDPSLFCGTLRENLDPPSSRSDAELWSVLRTVGLDDFVDNGAEGLSFTISEKGDNLSAGQRQLVSLARALLRAAKILVLDEATSSMDPETDRRIQATLRESFSHCTLITIAHRIDSILDYDRVVVMDDGRVVECGRSEDLLADPRSRFRQMVTEAGLLPE</sequence>
<gene>
    <name evidence="12" type="ORF">V5799_014507</name>
</gene>
<dbReference type="SUPFAM" id="SSF52540">
    <property type="entry name" value="P-loop containing nucleoside triphosphate hydrolases"/>
    <property type="match status" value="2"/>
</dbReference>
<comment type="subcellular location">
    <subcellularLocation>
        <location evidence="1">Vacuole membrane</location>
        <topology evidence="1">Multi-pass membrane protein</topology>
    </subcellularLocation>
</comment>
<dbReference type="PROSITE" id="PS50893">
    <property type="entry name" value="ABC_TRANSPORTER_2"/>
    <property type="match status" value="1"/>
</dbReference>
<keyword evidence="5" id="KW-0547">Nucleotide-binding</keyword>
<dbReference type="Gene3D" id="1.20.1560.10">
    <property type="entry name" value="ABC transporter type 1, transmembrane domain"/>
    <property type="match status" value="1"/>
</dbReference>
<keyword evidence="13" id="KW-1185">Reference proteome</keyword>
<dbReference type="InterPro" id="IPR017871">
    <property type="entry name" value="ABC_transporter-like_CS"/>
</dbReference>
<evidence type="ECO:0000256" key="8">
    <source>
        <dbReference type="ARBA" id="ARBA00023136"/>
    </source>
</evidence>
<dbReference type="GO" id="GO:0005524">
    <property type="term" value="F:ATP binding"/>
    <property type="evidence" value="ECO:0007669"/>
    <property type="project" value="UniProtKB-KW"/>
</dbReference>
<evidence type="ECO:0000259" key="10">
    <source>
        <dbReference type="PROSITE" id="PS50893"/>
    </source>
</evidence>